<dbReference type="InterPro" id="IPR020019">
    <property type="entry name" value="AcTrfase_PglD-like"/>
</dbReference>
<dbReference type="InterPro" id="IPR001451">
    <property type="entry name" value="Hexapep"/>
</dbReference>
<proteinExistence type="inferred from homology"/>
<sequence length="215" mass="22490">MERFAIIGAGGFGREVMCYAESMLSGQYEGNFETIFALEGRPDPSVLHGYKVVDLQDIISGKADISAFSIAIADGVARERIAGVLEESGIKPFSVISTTSLVFERASLGRGAIVSPYSIVSPDTRIGEYVHLNYHSYVAHDCVIGNYVTFAPGVKCNGGVVVEDHAYIGTGAMIKNSASVAITIGKGATVGMGAVVTKSVPAGSVVIGNPARVIR</sequence>
<dbReference type="Gene3D" id="2.160.10.10">
    <property type="entry name" value="Hexapeptide repeat proteins"/>
    <property type="match status" value="1"/>
</dbReference>
<keyword evidence="5" id="KW-1185">Reference proteome</keyword>
<evidence type="ECO:0000256" key="1">
    <source>
        <dbReference type="ARBA" id="ARBA00007274"/>
    </source>
</evidence>
<dbReference type="AlphaFoldDB" id="A0A1H1MNI0"/>
<dbReference type="InterPro" id="IPR041561">
    <property type="entry name" value="PglD_N"/>
</dbReference>
<dbReference type="EMBL" id="LT629736">
    <property type="protein sequence ID" value="SDR88170.1"/>
    <property type="molecule type" value="Genomic_DNA"/>
</dbReference>
<dbReference type="InterPro" id="IPR050179">
    <property type="entry name" value="Trans_hexapeptide_repeat"/>
</dbReference>
<comment type="similarity">
    <text evidence="1">Belongs to the transferase hexapeptide repeat family.</text>
</comment>
<evidence type="ECO:0000313" key="5">
    <source>
        <dbReference type="Proteomes" id="UP000243207"/>
    </source>
</evidence>
<evidence type="ECO:0000259" key="3">
    <source>
        <dbReference type="Pfam" id="PF17836"/>
    </source>
</evidence>
<feature type="active site" description="Proton acceptor" evidence="2">
    <location>
        <position position="140"/>
    </location>
</feature>
<feature type="site" description="Increases basicity of active site His" evidence="2">
    <location>
        <position position="141"/>
    </location>
</feature>
<gene>
    <name evidence="4" type="ORF">SAMN05216421_0505</name>
</gene>
<dbReference type="PANTHER" id="PTHR43300:SF7">
    <property type="entry name" value="UDP-N-ACETYLBACILLOSAMINE N-ACETYLTRANSFERASE"/>
    <property type="match status" value="1"/>
</dbReference>
<feature type="domain" description="PglD N-terminal" evidence="3">
    <location>
        <begin position="4"/>
        <end position="82"/>
    </location>
</feature>
<dbReference type="PANTHER" id="PTHR43300">
    <property type="entry name" value="ACETYLTRANSFERASE"/>
    <property type="match status" value="1"/>
</dbReference>
<dbReference type="SUPFAM" id="SSF51161">
    <property type="entry name" value="Trimeric LpxA-like enzymes"/>
    <property type="match status" value="1"/>
</dbReference>
<accession>A0A1H1MNI0</accession>
<evidence type="ECO:0000313" key="4">
    <source>
        <dbReference type="EMBL" id="SDR88170.1"/>
    </source>
</evidence>
<protein>
    <recommendedName>
        <fullName evidence="3">PglD N-terminal domain-containing protein</fullName>
    </recommendedName>
</protein>
<reference evidence="5" key="1">
    <citation type="submission" date="2016-10" db="EMBL/GenBank/DDBJ databases">
        <authorList>
            <person name="Varghese N."/>
            <person name="Submissions S."/>
        </authorList>
    </citation>
    <scope>NUCLEOTIDE SEQUENCE [LARGE SCALE GENOMIC DNA]</scope>
    <source>
        <strain evidence="5">NRRL B-51270</strain>
    </source>
</reference>
<dbReference type="Pfam" id="PF00132">
    <property type="entry name" value="Hexapep"/>
    <property type="match status" value="1"/>
</dbReference>
<dbReference type="RefSeq" id="WP_231701522.1">
    <property type="nucleotide sequence ID" value="NZ_LT629736.1"/>
</dbReference>
<name>A0A1H1MNI0_9GAMM</name>
<dbReference type="Pfam" id="PF17836">
    <property type="entry name" value="PglD_N"/>
    <property type="match status" value="1"/>
</dbReference>
<dbReference type="STRING" id="487184.SAMN05216421_0505"/>
<evidence type="ECO:0000256" key="2">
    <source>
        <dbReference type="PIRSR" id="PIRSR620019-1"/>
    </source>
</evidence>
<dbReference type="Proteomes" id="UP000243207">
    <property type="component" value="Chromosome I"/>
</dbReference>
<dbReference type="NCBIfam" id="TIGR03570">
    <property type="entry name" value="NeuD_NnaD"/>
    <property type="match status" value="1"/>
</dbReference>
<organism evidence="4 5">
    <name type="scientific">Halopseudomonas xinjiangensis</name>
    <dbReference type="NCBI Taxonomy" id="487184"/>
    <lineage>
        <taxon>Bacteria</taxon>
        <taxon>Pseudomonadati</taxon>
        <taxon>Pseudomonadota</taxon>
        <taxon>Gammaproteobacteria</taxon>
        <taxon>Pseudomonadales</taxon>
        <taxon>Pseudomonadaceae</taxon>
        <taxon>Halopseudomonas</taxon>
    </lineage>
</organism>
<dbReference type="InterPro" id="IPR011004">
    <property type="entry name" value="Trimer_LpxA-like_sf"/>
</dbReference>
<dbReference type="CDD" id="cd03360">
    <property type="entry name" value="LbH_AT_putative"/>
    <property type="match status" value="1"/>
</dbReference>
<dbReference type="Gene3D" id="3.40.50.20">
    <property type="match status" value="1"/>
</dbReference>